<organism evidence="1 2">
    <name type="scientific">Wickerhamomyces anomalus (strain ATCC 58044 / CBS 1984 / NCYC 433 / NRRL Y-366-8)</name>
    <name type="common">Yeast</name>
    <name type="synonym">Hansenula anomala</name>
    <dbReference type="NCBI Taxonomy" id="683960"/>
    <lineage>
        <taxon>Eukaryota</taxon>
        <taxon>Fungi</taxon>
        <taxon>Dikarya</taxon>
        <taxon>Ascomycota</taxon>
        <taxon>Saccharomycotina</taxon>
        <taxon>Saccharomycetes</taxon>
        <taxon>Phaffomycetales</taxon>
        <taxon>Wickerhamomycetaceae</taxon>
        <taxon>Wickerhamomyces</taxon>
    </lineage>
</organism>
<dbReference type="EMBL" id="KV454209">
    <property type="protein sequence ID" value="ODQ61350.1"/>
    <property type="molecule type" value="Genomic_DNA"/>
</dbReference>
<reference evidence="1 2" key="1">
    <citation type="journal article" date="2016" name="Proc. Natl. Acad. Sci. U.S.A.">
        <title>Comparative genomics of biotechnologically important yeasts.</title>
        <authorList>
            <person name="Riley R."/>
            <person name="Haridas S."/>
            <person name="Wolfe K.H."/>
            <person name="Lopes M.R."/>
            <person name="Hittinger C.T."/>
            <person name="Goeker M."/>
            <person name="Salamov A.A."/>
            <person name="Wisecaver J.H."/>
            <person name="Long T.M."/>
            <person name="Calvey C.H."/>
            <person name="Aerts A.L."/>
            <person name="Barry K.W."/>
            <person name="Choi C."/>
            <person name="Clum A."/>
            <person name="Coughlan A.Y."/>
            <person name="Deshpande S."/>
            <person name="Douglass A.P."/>
            <person name="Hanson S.J."/>
            <person name="Klenk H.-P."/>
            <person name="LaButti K.M."/>
            <person name="Lapidus A."/>
            <person name="Lindquist E.A."/>
            <person name="Lipzen A.M."/>
            <person name="Meier-Kolthoff J.P."/>
            <person name="Ohm R.A."/>
            <person name="Otillar R.P."/>
            <person name="Pangilinan J.L."/>
            <person name="Peng Y."/>
            <person name="Rokas A."/>
            <person name="Rosa C.A."/>
            <person name="Scheuner C."/>
            <person name="Sibirny A.A."/>
            <person name="Slot J.C."/>
            <person name="Stielow J.B."/>
            <person name="Sun H."/>
            <person name="Kurtzman C.P."/>
            <person name="Blackwell M."/>
            <person name="Grigoriev I.V."/>
            <person name="Jeffries T.W."/>
        </authorList>
    </citation>
    <scope>NUCLEOTIDE SEQUENCE [LARGE SCALE GENOMIC DNA]</scope>
    <source>
        <strain evidence="2">ATCC 58044 / CBS 1984 / NCYC 433 / NRRL Y-366-8</strain>
    </source>
</reference>
<dbReference type="AlphaFoldDB" id="A0A1E3P7R5"/>
<accession>A0A1E3P7R5</accession>
<name>A0A1E3P7R5_WICAA</name>
<dbReference type="Proteomes" id="UP000094112">
    <property type="component" value="Unassembled WGS sequence"/>
</dbReference>
<evidence type="ECO:0000313" key="1">
    <source>
        <dbReference type="EMBL" id="ODQ61350.1"/>
    </source>
</evidence>
<sequence length="61" mass="7017">MVKQQNYENCNPEGHLILLKPLNHMIKLLMPIPVNSIHHQFLVQMIIPKASGTIVNSETNW</sequence>
<dbReference type="GeneID" id="30203505"/>
<evidence type="ECO:0000313" key="2">
    <source>
        <dbReference type="Proteomes" id="UP000094112"/>
    </source>
</evidence>
<gene>
    <name evidence="1" type="ORF">WICANDRAFT_90754</name>
</gene>
<proteinExistence type="predicted"/>
<dbReference type="RefSeq" id="XP_019040557.1">
    <property type="nucleotide sequence ID" value="XM_019186259.1"/>
</dbReference>
<keyword evidence="2" id="KW-1185">Reference proteome</keyword>
<protein>
    <submittedName>
        <fullName evidence="1">Uncharacterized protein</fullName>
    </submittedName>
</protein>